<organism evidence="5 6">
    <name type="scientific">Coilia grayii</name>
    <name type="common">Gray's grenadier anchovy</name>
    <dbReference type="NCBI Taxonomy" id="363190"/>
    <lineage>
        <taxon>Eukaryota</taxon>
        <taxon>Metazoa</taxon>
        <taxon>Chordata</taxon>
        <taxon>Craniata</taxon>
        <taxon>Vertebrata</taxon>
        <taxon>Euteleostomi</taxon>
        <taxon>Actinopterygii</taxon>
        <taxon>Neopterygii</taxon>
        <taxon>Teleostei</taxon>
        <taxon>Clupei</taxon>
        <taxon>Clupeiformes</taxon>
        <taxon>Clupeoidei</taxon>
        <taxon>Engraulidae</taxon>
        <taxon>Coilinae</taxon>
        <taxon>Coilia</taxon>
    </lineage>
</organism>
<dbReference type="PROSITE" id="PS00284">
    <property type="entry name" value="SERPIN"/>
    <property type="match status" value="1"/>
</dbReference>
<accession>A0ABD1KAD7</accession>
<dbReference type="PANTHER" id="PTHR11461:SF20">
    <property type="entry name" value="ALPHA-2-ANTIPLASMIN"/>
    <property type="match status" value="1"/>
</dbReference>
<feature type="compositionally biased region" description="Polar residues" evidence="2">
    <location>
        <begin position="50"/>
        <end position="70"/>
    </location>
</feature>
<evidence type="ECO:0000313" key="5">
    <source>
        <dbReference type="EMBL" id="KAL2096115.1"/>
    </source>
</evidence>
<dbReference type="InterPro" id="IPR042185">
    <property type="entry name" value="Serpin_sf_2"/>
</dbReference>
<dbReference type="Gene3D" id="2.30.39.10">
    <property type="entry name" value="Alpha-1-antitrypsin, domain 1"/>
    <property type="match status" value="1"/>
</dbReference>
<feature type="region of interest" description="Disordered" evidence="2">
    <location>
        <begin position="42"/>
        <end position="78"/>
    </location>
</feature>
<evidence type="ECO:0000259" key="4">
    <source>
        <dbReference type="SMART" id="SM00093"/>
    </source>
</evidence>
<proteinExistence type="inferred from homology"/>
<dbReference type="Gene3D" id="3.30.497.10">
    <property type="entry name" value="Antithrombin, subunit I, domain 2"/>
    <property type="match status" value="1"/>
</dbReference>
<dbReference type="InterPro" id="IPR023795">
    <property type="entry name" value="Serpin_CS"/>
</dbReference>
<evidence type="ECO:0000313" key="6">
    <source>
        <dbReference type="Proteomes" id="UP001591681"/>
    </source>
</evidence>
<name>A0ABD1KAD7_9TELE</name>
<dbReference type="SMART" id="SM00093">
    <property type="entry name" value="SERPIN"/>
    <property type="match status" value="1"/>
</dbReference>
<dbReference type="AlphaFoldDB" id="A0ABD1KAD7"/>
<feature type="signal peptide" evidence="3">
    <location>
        <begin position="1"/>
        <end position="21"/>
    </location>
</feature>
<dbReference type="InterPro" id="IPR042178">
    <property type="entry name" value="Serpin_sf_1"/>
</dbReference>
<dbReference type="InterPro" id="IPR036186">
    <property type="entry name" value="Serpin_sf"/>
</dbReference>
<keyword evidence="3" id="KW-0732">Signal</keyword>
<comment type="caution">
    <text evidence="5">The sequence shown here is derived from an EMBL/GenBank/DDBJ whole genome shotgun (WGS) entry which is preliminary data.</text>
</comment>
<dbReference type="SUPFAM" id="SSF56574">
    <property type="entry name" value="Serpins"/>
    <property type="match status" value="1"/>
</dbReference>
<evidence type="ECO:0000256" key="3">
    <source>
        <dbReference type="SAM" id="SignalP"/>
    </source>
</evidence>
<feature type="domain" description="Serpin" evidence="4">
    <location>
        <begin position="102"/>
        <end position="441"/>
    </location>
</feature>
<dbReference type="Pfam" id="PF00079">
    <property type="entry name" value="Serpin"/>
    <property type="match status" value="1"/>
</dbReference>
<evidence type="ECO:0000256" key="2">
    <source>
        <dbReference type="SAM" id="MobiDB-lite"/>
    </source>
</evidence>
<feature type="chain" id="PRO_5044892128" description="Serpin domain-containing protein" evidence="3">
    <location>
        <begin position="22"/>
        <end position="477"/>
    </location>
</feature>
<evidence type="ECO:0000256" key="1">
    <source>
        <dbReference type="RuleBase" id="RU000411"/>
    </source>
</evidence>
<dbReference type="Proteomes" id="UP001591681">
    <property type="component" value="Unassembled WGS sequence"/>
</dbReference>
<comment type="similarity">
    <text evidence="1">Belongs to the serpin family.</text>
</comment>
<dbReference type="PANTHER" id="PTHR11461">
    <property type="entry name" value="SERINE PROTEASE INHIBITOR, SERPIN"/>
    <property type="match status" value="1"/>
</dbReference>
<dbReference type="EMBL" id="JBHFQA010000007">
    <property type="protein sequence ID" value="KAL2096115.1"/>
    <property type="molecule type" value="Genomic_DNA"/>
</dbReference>
<protein>
    <recommendedName>
        <fullName evidence="4">Serpin domain-containing protein</fullName>
    </recommendedName>
</protein>
<sequence>MDYRILTLLLLLLCHCRQGRTDEDETLNDKIPIVPLIPLMPSKPIEDLGTSPTAGPQSTDSPQPATTPDGGTSEEAGDGLCAEVSSKKLKEAIGSGVMKLGLKLMEKLPTSPKQPNVIISPLSLSLALSQLALGAVNETEQLLLKHLHAEALTCYHQALSSLLHHLQKSNTQIATRMYTHQGFEPKKEFVHLSQEMYGSEPEVLAGIQEVNEWVEQATNGQVTNFLTSLPPNLVLMLINAVHYKGKWQTHFDPRHTSNDLFYIDNQHIVNVEMMVEPKYPLSLLIHNELDAQVARLPFKDQMSLIIVLPMAGQVNISAIAAKLNTSDLYARFPKERSMQVRLPKFKLEYGQELEEALTNIGLGELFASPNLSGISDTPLQVSSVQHKTSMEITEEGAEAAAATSVSISRSNPTFSVNQPFFFALVDDLTLTPIFLGVVTNPNPEAPSMVSSSDKPDKMGFPYILDKDYLHSYAHPPK</sequence>
<dbReference type="InterPro" id="IPR023796">
    <property type="entry name" value="Serpin_dom"/>
</dbReference>
<gene>
    <name evidence="5" type="ORF">ACEWY4_008263</name>
</gene>
<dbReference type="InterPro" id="IPR000215">
    <property type="entry name" value="Serpin_fam"/>
</dbReference>
<reference evidence="5 6" key="1">
    <citation type="submission" date="2024-09" db="EMBL/GenBank/DDBJ databases">
        <title>A chromosome-level genome assembly of Gray's grenadier anchovy, Coilia grayii.</title>
        <authorList>
            <person name="Fu Z."/>
        </authorList>
    </citation>
    <scope>NUCLEOTIDE SEQUENCE [LARGE SCALE GENOMIC DNA]</scope>
    <source>
        <strain evidence="5">G4</strain>
        <tissue evidence="5">Muscle</tissue>
    </source>
</reference>
<keyword evidence="6" id="KW-1185">Reference proteome</keyword>